<feature type="signal peptide" evidence="1">
    <location>
        <begin position="1"/>
        <end position="29"/>
    </location>
</feature>
<sequence length="440" mass="48719">MKSKKKTIALTAVSVLTASGVIFSQSAYAAQATKALEAVYNNIGITYNGTAISYDAGSEPFMINGTTYLPLRLVGAALNKNVTWDGTNKRVIIADNGPAGTGDNSTLTALNSQINSLNQELTTTKTSISSKNAQITSLQADIEKLKAQQSKTVDLDDMEEELNDRYGDYKKTDVEISLKGDEDDITVRIDVNKSKWRDLTSSVKKDFVQDIVDDLLNEYEDADISGGIYDSGKLESFSVSSSGKVSLSGSPAMDLDEMEDELKDEYDRYKKTSSRISLSGDEDDITVRIDVNKDGWRELSTATQRKYLQNIVDDLRAEYEDAKITGKIYDSSKLSSFTVSSRGEVNLSSDVDIEDIGSQLTNDFGSYYGATFSFKLEGKADDSITVKVYVTKKDWDSLSSYRQSSFKSDLRDDAFKFFPDANVYGYVYNKDDTGSYFDRF</sequence>
<feature type="chain" id="PRO_5047144562" evidence="1">
    <location>
        <begin position="30"/>
        <end position="440"/>
    </location>
</feature>
<organism evidence="3 4">
    <name type="scientific">Paenibacillus enshidis</name>
    <dbReference type="NCBI Taxonomy" id="1458439"/>
    <lineage>
        <taxon>Bacteria</taxon>
        <taxon>Bacillati</taxon>
        <taxon>Bacillota</taxon>
        <taxon>Bacilli</taxon>
        <taxon>Bacillales</taxon>
        <taxon>Paenibacillaceae</taxon>
        <taxon>Paenibacillus</taxon>
    </lineage>
</organism>
<reference evidence="3 4" key="1">
    <citation type="submission" date="2024-09" db="EMBL/GenBank/DDBJ databases">
        <title>Paenibacillus zeirhizospherea sp. nov., isolated from surface of the maize (Zea mays) roots in a horticulture field, Hungary.</title>
        <authorList>
            <person name="Marton D."/>
            <person name="Farkas M."/>
            <person name="Bedics A."/>
            <person name="Toth E."/>
            <person name="Tancsics A."/>
            <person name="Boka K."/>
            <person name="Maroti G."/>
            <person name="Kriszt B."/>
            <person name="Cserhati M."/>
        </authorList>
    </citation>
    <scope>NUCLEOTIDE SEQUENCE [LARGE SCALE GENOMIC DNA]</scope>
    <source>
        <strain evidence="3 4">KCTC 33519</strain>
    </source>
</reference>
<name>A0ABV5AT20_9BACL</name>
<dbReference type="Proteomes" id="UP001580346">
    <property type="component" value="Unassembled WGS sequence"/>
</dbReference>
<gene>
    <name evidence="3" type="ORF">ACE41H_11270</name>
</gene>
<proteinExistence type="predicted"/>
<evidence type="ECO:0000313" key="4">
    <source>
        <dbReference type="Proteomes" id="UP001580346"/>
    </source>
</evidence>
<dbReference type="InterPro" id="IPR012854">
    <property type="entry name" value="Cu_amine_oxidase-like_N"/>
</dbReference>
<evidence type="ECO:0000313" key="3">
    <source>
        <dbReference type="EMBL" id="MFB5267359.1"/>
    </source>
</evidence>
<dbReference type="Gene3D" id="1.20.5.1700">
    <property type="match status" value="1"/>
</dbReference>
<dbReference type="EMBL" id="JBHHMI010000008">
    <property type="protein sequence ID" value="MFB5267359.1"/>
    <property type="molecule type" value="Genomic_DNA"/>
</dbReference>
<evidence type="ECO:0000259" key="2">
    <source>
        <dbReference type="Pfam" id="PF07833"/>
    </source>
</evidence>
<comment type="caution">
    <text evidence="3">The sequence shown here is derived from an EMBL/GenBank/DDBJ whole genome shotgun (WGS) entry which is preliminary data.</text>
</comment>
<keyword evidence="4" id="KW-1185">Reference proteome</keyword>
<dbReference type="SUPFAM" id="SSF55383">
    <property type="entry name" value="Copper amine oxidase, domain N"/>
    <property type="match status" value="1"/>
</dbReference>
<dbReference type="RefSeq" id="WP_375355342.1">
    <property type="nucleotide sequence ID" value="NZ_JBHHMI010000008.1"/>
</dbReference>
<evidence type="ECO:0000256" key="1">
    <source>
        <dbReference type="SAM" id="SignalP"/>
    </source>
</evidence>
<dbReference type="Pfam" id="PF07833">
    <property type="entry name" value="Cu_amine_oxidN1"/>
    <property type="match status" value="1"/>
</dbReference>
<protein>
    <submittedName>
        <fullName evidence="3">Stalk domain-containing protein</fullName>
    </submittedName>
</protein>
<feature type="domain" description="Copper amine oxidase-like N-terminal" evidence="2">
    <location>
        <begin position="48"/>
        <end position="132"/>
    </location>
</feature>
<keyword evidence="1" id="KW-0732">Signal</keyword>
<accession>A0ABV5AT20</accession>
<dbReference type="InterPro" id="IPR036582">
    <property type="entry name" value="Mao_N_sf"/>
</dbReference>